<gene>
    <name evidence="1" type="ORF">ILEXP_LOCUS31713</name>
</gene>
<comment type="caution">
    <text evidence="1">The sequence shown here is derived from an EMBL/GenBank/DDBJ whole genome shotgun (WGS) entry which is preliminary data.</text>
</comment>
<name>A0ABC8SZZ7_9AQUA</name>
<organism evidence="1 2">
    <name type="scientific">Ilex paraguariensis</name>
    <name type="common">yerba mate</name>
    <dbReference type="NCBI Taxonomy" id="185542"/>
    <lineage>
        <taxon>Eukaryota</taxon>
        <taxon>Viridiplantae</taxon>
        <taxon>Streptophyta</taxon>
        <taxon>Embryophyta</taxon>
        <taxon>Tracheophyta</taxon>
        <taxon>Spermatophyta</taxon>
        <taxon>Magnoliopsida</taxon>
        <taxon>eudicotyledons</taxon>
        <taxon>Gunneridae</taxon>
        <taxon>Pentapetalae</taxon>
        <taxon>asterids</taxon>
        <taxon>campanulids</taxon>
        <taxon>Aquifoliales</taxon>
        <taxon>Aquifoliaceae</taxon>
        <taxon>Ilex</taxon>
    </lineage>
</organism>
<protein>
    <submittedName>
        <fullName evidence="1">Uncharacterized protein</fullName>
    </submittedName>
</protein>
<evidence type="ECO:0000313" key="1">
    <source>
        <dbReference type="EMBL" id="CAK9162768.1"/>
    </source>
</evidence>
<keyword evidence="2" id="KW-1185">Reference proteome</keyword>
<reference evidence="1 2" key="1">
    <citation type="submission" date="2024-02" db="EMBL/GenBank/DDBJ databases">
        <authorList>
            <person name="Vignale AGUSTIN F."/>
            <person name="Sosa J E."/>
            <person name="Modenutti C."/>
        </authorList>
    </citation>
    <scope>NUCLEOTIDE SEQUENCE [LARGE SCALE GENOMIC DNA]</scope>
</reference>
<dbReference type="Proteomes" id="UP001642360">
    <property type="component" value="Unassembled WGS sequence"/>
</dbReference>
<proteinExistence type="predicted"/>
<accession>A0ABC8SZZ7</accession>
<dbReference type="EMBL" id="CAUOFW020003946">
    <property type="protein sequence ID" value="CAK9162768.1"/>
    <property type="molecule type" value="Genomic_DNA"/>
</dbReference>
<sequence>MGGSKDELTKRWFIESCVVWVMGLEEVKAAEIQVSSIESKRTSMLKKWVQMLRTIYITHWRWSMQEKGYSLHIMEISHDVGKLFEGLSYRSDRKNGTIDGNIGYDGPKVDYDLGKLFEGLGYWSDEKNGIVDGNIGDNGPKAALEVCPIVELIPFVHPYTLKVHCKPQISSVLGNYEGGLFSSVVGESEEGFFDPIMGDYGKWEVYS</sequence>
<evidence type="ECO:0000313" key="2">
    <source>
        <dbReference type="Proteomes" id="UP001642360"/>
    </source>
</evidence>
<dbReference type="AlphaFoldDB" id="A0ABC8SZZ7"/>